<gene>
    <name evidence="2" type="ORF">BGC07_05150</name>
</gene>
<comment type="caution">
    <text evidence="2">The sequence shown here is derived from an EMBL/GenBank/DDBJ whole genome shotgun (WGS) entry which is preliminary data.</text>
</comment>
<feature type="transmembrane region" description="Helical" evidence="1">
    <location>
        <begin position="83"/>
        <end position="100"/>
    </location>
</feature>
<evidence type="ECO:0000313" key="3">
    <source>
        <dbReference type="Proteomes" id="UP000094329"/>
    </source>
</evidence>
<dbReference type="EMBL" id="MDTU01000001">
    <property type="protein sequence ID" value="ODN42433.1"/>
    <property type="molecule type" value="Genomic_DNA"/>
</dbReference>
<reference evidence="2 3" key="1">
    <citation type="submission" date="2016-08" db="EMBL/GenBank/DDBJ databases">
        <title>Draft genome sequence of Candidatus Piscirickettsia litoralis, from seawater.</title>
        <authorList>
            <person name="Wan X."/>
            <person name="Lee A.J."/>
            <person name="Hou S."/>
            <person name="Donachie S.P."/>
        </authorList>
    </citation>
    <scope>NUCLEOTIDE SEQUENCE [LARGE SCALE GENOMIC DNA]</scope>
    <source>
        <strain evidence="2 3">Y2</strain>
    </source>
</reference>
<evidence type="ECO:0000256" key="1">
    <source>
        <dbReference type="SAM" id="Phobius"/>
    </source>
</evidence>
<dbReference type="Proteomes" id="UP000094329">
    <property type="component" value="Unassembled WGS sequence"/>
</dbReference>
<dbReference type="RefSeq" id="WP_069312230.1">
    <property type="nucleotide sequence ID" value="NZ_MDTU01000001.1"/>
</dbReference>
<keyword evidence="1" id="KW-0472">Membrane</keyword>
<feature type="transmembrane region" description="Helical" evidence="1">
    <location>
        <begin position="48"/>
        <end position="71"/>
    </location>
</feature>
<organism evidence="2 3">
    <name type="scientific">Piscirickettsia litoralis</name>
    <dbReference type="NCBI Taxonomy" id="1891921"/>
    <lineage>
        <taxon>Bacteria</taxon>
        <taxon>Pseudomonadati</taxon>
        <taxon>Pseudomonadota</taxon>
        <taxon>Gammaproteobacteria</taxon>
        <taxon>Thiotrichales</taxon>
        <taxon>Piscirickettsiaceae</taxon>
        <taxon>Piscirickettsia</taxon>
    </lineage>
</organism>
<keyword evidence="1" id="KW-0812">Transmembrane</keyword>
<accession>A0ABX3A0V1</accession>
<protein>
    <submittedName>
        <fullName evidence="2">Uncharacterized protein</fullName>
    </submittedName>
</protein>
<sequence>MNCKRFLLSVVAVFIVIFIIDFIVHGFVLQGIYSETATLWRPQAEQKMGFMVLSQFAFAVVFSFIYIKAYVAKNIATGLRHGVYIGLLLATLQIGAYAYMPIPFVLALAWCCSVIINSVVAGWVIGCIYKS</sequence>
<feature type="transmembrane region" description="Helical" evidence="1">
    <location>
        <begin position="7"/>
        <end position="28"/>
    </location>
</feature>
<proteinExistence type="predicted"/>
<keyword evidence="3" id="KW-1185">Reference proteome</keyword>
<name>A0ABX3A0V1_9GAMM</name>
<evidence type="ECO:0000313" key="2">
    <source>
        <dbReference type="EMBL" id="ODN42433.1"/>
    </source>
</evidence>
<feature type="transmembrane region" description="Helical" evidence="1">
    <location>
        <begin position="106"/>
        <end position="129"/>
    </location>
</feature>
<keyword evidence="1" id="KW-1133">Transmembrane helix</keyword>